<keyword evidence="3 6" id="KW-1133">Transmembrane helix</keyword>
<evidence type="ECO:0000259" key="7">
    <source>
        <dbReference type="PROSITE" id="PS50850"/>
    </source>
</evidence>
<dbReference type="PROSITE" id="PS50850">
    <property type="entry name" value="MFS"/>
    <property type="match status" value="1"/>
</dbReference>
<feature type="transmembrane region" description="Helical" evidence="6">
    <location>
        <begin position="329"/>
        <end position="353"/>
    </location>
</feature>
<evidence type="ECO:0000256" key="6">
    <source>
        <dbReference type="SAM" id="Phobius"/>
    </source>
</evidence>
<evidence type="ECO:0000313" key="8">
    <source>
        <dbReference type="EMBL" id="GKZ24280.1"/>
    </source>
</evidence>
<accession>A0A9W5YUN2</accession>
<evidence type="ECO:0000256" key="1">
    <source>
        <dbReference type="ARBA" id="ARBA00004141"/>
    </source>
</evidence>
<feature type="transmembrane region" description="Helical" evidence="6">
    <location>
        <begin position="215"/>
        <end position="235"/>
    </location>
</feature>
<feature type="transmembrane region" description="Helical" evidence="6">
    <location>
        <begin position="184"/>
        <end position="203"/>
    </location>
</feature>
<dbReference type="SUPFAM" id="SSF103473">
    <property type="entry name" value="MFS general substrate transporter"/>
    <property type="match status" value="1"/>
</dbReference>
<protein>
    <recommendedName>
        <fullName evidence="7">Major facilitator superfamily (MFS) profile domain-containing protein</fullName>
    </recommendedName>
</protein>
<evidence type="ECO:0000256" key="2">
    <source>
        <dbReference type="ARBA" id="ARBA00022692"/>
    </source>
</evidence>
<feature type="transmembrane region" description="Helical" evidence="6">
    <location>
        <begin position="373"/>
        <end position="392"/>
    </location>
</feature>
<reference evidence="8" key="1">
    <citation type="submission" date="2022-07" db="EMBL/GenBank/DDBJ databases">
        <title>Taxonomy of Aspergillus series Nigri: significant species reduction supported by multi-species coalescent approaches.</title>
        <authorList>
            <person name="Bian C."/>
            <person name="Kusuya Y."/>
            <person name="Sklenar F."/>
            <person name="D'hooge E."/>
            <person name="Yaguchi T."/>
            <person name="Takahashi H."/>
            <person name="Hubka V."/>
        </authorList>
    </citation>
    <scope>NUCLEOTIDE SEQUENCE</scope>
    <source>
        <strain evidence="8">CBS 733.88</strain>
    </source>
</reference>
<dbReference type="EMBL" id="BROQ01000082">
    <property type="protein sequence ID" value="GKZ24280.1"/>
    <property type="molecule type" value="Genomic_DNA"/>
</dbReference>
<feature type="transmembrane region" description="Helical" evidence="6">
    <location>
        <begin position="466"/>
        <end position="487"/>
    </location>
</feature>
<dbReference type="PANTHER" id="PTHR23502:SF163">
    <property type="entry name" value="MAJOR FACILITATOR SUPERFAMILY (MFS) PROFILE DOMAIN-CONTAINING PROTEIN"/>
    <property type="match status" value="1"/>
</dbReference>
<feature type="transmembrane region" description="Helical" evidence="6">
    <location>
        <begin position="95"/>
        <end position="116"/>
    </location>
</feature>
<evidence type="ECO:0000313" key="9">
    <source>
        <dbReference type="Proteomes" id="UP001143548"/>
    </source>
</evidence>
<dbReference type="AlphaFoldDB" id="A0A9W5YUN2"/>
<comment type="subcellular location">
    <subcellularLocation>
        <location evidence="1">Membrane</location>
        <topology evidence="1">Multi-pass membrane protein</topology>
    </subcellularLocation>
</comment>
<dbReference type="Gene3D" id="1.20.1250.20">
    <property type="entry name" value="MFS general substrate transporter like domains"/>
    <property type="match status" value="1"/>
</dbReference>
<dbReference type="InterPro" id="IPR020846">
    <property type="entry name" value="MFS_dom"/>
</dbReference>
<name>A0A9W5YUN2_9EURO</name>
<feature type="transmembrane region" description="Helical" evidence="6">
    <location>
        <begin position="282"/>
        <end position="309"/>
    </location>
</feature>
<dbReference type="PANTHER" id="PTHR23502">
    <property type="entry name" value="MAJOR FACILITATOR SUPERFAMILY"/>
    <property type="match status" value="1"/>
</dbReference>
<dbReference type="InterPro" id="IPR036259">
    <property type="entry name" value="MFS_trans_sf"/>
</dbReference>
<feature type="domain" description="Major facilitator superfamily (MFS) profile" evidence="7">
    <location>
        <begin position="61"/>
        <end position="490"/>
    </location>
</feature>
<dbReference type="GO" id="GO:0022857">
    <property type="term" value="F:transmembrane transporter activity"/>
    <property type="evidence" value="ECO:0007669"/>
    <property type="project" value="InterPro"/>
</dbReference>
<organism evidence="8 9">
    <name type="scientific">Aspergillus brasiliensis</name>
    <dbReference type="NCBI Taxonomy" id="319629"/>
    <lineage>
        <taxon>Eukaryota</taxon>
        <taxon>Fungi</taxon>
        <taxon>Dikarya</taxon>
        <taxon>Ascomycota</taxon>
        <taxon>Pezizomycotina</taxon>
        <taxon>Eurotiomycetes</taxon>
        <taxon>Eurotiomycetidae</taxon>
        <taxon>Eurotiales</taxon>
        <taxon>Aspergillaceae</taxon>
        <taxon>Aspergillus</taxon>
        <taxon>Aspergillus subgen. Circumdati</taxon>
    </lineage>
</organism>
<dbReference type="GO" id="GO:0016020">
    <property type="term" value="C:membrane"/>
    <property type="evidence" value="ECO:0007669"/>
    <property type="project" value="UniProtKB-SubCell"/>
</dbReference>
<feature type="transmembrane region" description="Helical" evidence="6">
    <location>
        <begin position="398"/>
        <end position="417"/>
    </location>
</feature>
<dbReference type="Pfam" id="PF07690">
    <property type="entry name" value="MFS_1"/>
    <property type="match status" value="1"/>
</dbReference>
<evidence type="ECO:0000256" key="4">
    <source>
        <dbReference type="ARBA" id="ARBA00023136"/>
    </source>
</evidence>
<feature type="region of interest" description="Disordered" evidence="5">
    <location>
        <begin position="1"/>
        <end position="30"/>
    </location>
</feature>
<comment type="caution">
    <text evidence="8">The sequence shown here is derived from an EMBL/GenBank/DDBJ whole genome shotgun (WGS) entry which is preliminary data.</text>
</comment>
<proteinExistence type="predicted"/>
<feature type="transmembrane region" description="Helical" evidence="6">
    <location>
        <begin position="424"/>
        <end position="446"/>
    </location>
</feature>
<gene>
    <name evidence="8" type="ORF">AbraCBS73388_011084</name>
</gene>
<feature type="compositionally biased region" description="Polar residues" evidence="5">
    <location>
        <begin position="1"/>
        <end position="15"/>
    </location>
</feature>
<dbReference type="Proteomes" id="UP001143548">
    <property type="component" value="Unassembled WGS sequence"/>
</dbReference>
<keyword evidence="4 6" id="KW-0472">Membrane</keyword>
<feature type="transmembrane region" description="Helical" evidence="6">
    <location>
        <begin position="59"/>
        <end position="83"/>
    </location>
</feature>
<feature type="transmembrane region" description="Helical" evidence="6">
    <location>
        <begin position="128"/>
        <end position="149"/>
    </location>
</feature>
<sequence length="504" mass="55013">MEKVSSSALSPQGSRALTPPAGILLGSDAGPRERVDQDIRENNEGDSSLPVNWSKSRKWLIVVIISGMSFIVNLSTVICAPASQQIMHEFHSNSNFLGVFYITVWDLGEAIAPLYIGPLSERIGRLPVYHFYNILFIIFTAITGCSNSIGMIVGFRLLTGAATTSICLNPSIVGDMFTLQTRGAAMATMSLMPLVGTAIGPIIGGLVTEHLSWRWTFWITAILTGAVELAMVFVLRETYLPQIMRQRAKNDAAAASQPESVAPAAPFYTIPWRLIKFLLQPFVILLGSRAATVIALYLSIVYAYLFLLATTLATVYQEVYSFSESDSGLIYLAQAIGMFIGTILCRFTLDYFIVRSKPSHQPDSNIVRSELRLIPAVPGMILLPAALLMYGWTLELRVHWAAPAVATGLAGFCLSTTTIPTMSYLVDIFGDFSASAIAAVLPLRYLFGTFLPVAAPYMYARLGYGWANSLLAFILILCLPPPLLLIFPFRKGPLAARITSWLGA</sequence>
<dbReference type="InterPro" id="IPR011701">
    <property type="entry name" value="MFS"/>
</dbReference>
<evidence type="ECO:0000256" key="3">
    <source>
        <dbReference type="ARBA" id="ARBA00022989"/>
    </source>
</evidence>
<keyword evidence="2 6" id="KW-0812">Transmembrane</keyword>
<evidence type="ECO:0000256" key="5">
    <source>
        <dbReference type="SAM" id="MobiDB-lite"/>
    </source>
</evidence>